<reference evidence="2" key="2">
    <citation type="submission" date="2015-01" db="EMBL/GenBank/DDBJ databases">
        <title>Evolutionary Origins and Diversification of the Mycorrhizal Mutualists.</title>
        <authorList>
            <consortium name="DOE Joint Genome Institute"/>
            <consortium name="Mycorrhizal Genomics Consortium"/>
            <person name="Kohler A."/>
            <person name="Kuo A."/>
            <person name="Nagy L.G."/>
            <person name="Floudas D."/>
            <person name="Copeland A."/>
            <person name="Barry K.W."/>
            <person name="Cichocki N."/>
            <person name="Veneault-Fourrey C."/>
            <person name="LaButti K."/>
            <person name="Lindquist E.A."/>
            <person name="Lipzen A."/>
            <person name="Lundell T."/>
            <person name="Morin E."/>
            <person name="Murat C."/>
            <person name="Riley R."/>
            <person name="Ohm R."/>
            <person name="Sun H."/>
            <person name="Tunlid A."/>
            <person name="Henrissat B."/>
            <person name="Grigoriev I.V."/>
            <person name="Hibbett D.S."/>
            <person name="Martin F."/>
        </authorList>
    </citation>
    <scope>NUCLEOTIDE SEQUENCE [LARGE SCALE GENOMIC DNA]</scope>
    <source>
        <strain evidence="2">h7</strain>
    </source>
</reference>
<evidence type="ECO:0000313" key="1">
    <source>
        <dbReference type="EMBL" id="KIM36288.1"/>
    </source>
</evidence>
<proteinExistence type="predicted"/>
<organism evidence="1 2">
    <name type="scientific">Hebeloma cylindrosporum</name>
    <dbReference type="NCBI Taxonomy" id="76867"/>
    <lineage>
        <taxon>Eukaryota</taxon>
        <taxon>Fungi</taxon>
        <taxon>Dikarya</taxon>
        <taxon>Basidiomycota</taxon>
        <taxon>Agaricomycotina</taxon>
        <taxon>Agaricomycetes</taxon>
        <taxon>Agaricomycetidae</taxon>
        <taxon>Agaricales</taxon>
        <taxon>Agaricineae</taxon>
        <taxon>Hymenogastraceae</taxon>
        <taxon>Hebeloma</taxon>
    </lineage>
</organism>
<accession>A0A0C2XEE9</accession>
<reference evidence="1 2" key="1">
    <citation type="submission" date="2014-04" db="EMBL/GenBank/DDBJ databases">
        <authorList>
            <consortium name="DOE Joint Genome Institute"/>
            <person name="Kuo A."/>
            <person name="Gay G."/>
            <person name="Dore J."/>
            <person name="Kohler A."/>
            <person name="Nagy L.G."/>
            <person name="Floudas D."/>
            <person name="Copeland A."/>
            <person name="Barry K.W."/>
            <person name="Cichocki N."/>
            <person name="Veneault-Fourrey C."/>
            <person name="LaButti K."/>
            <person name="Lindquist E.A."/>
            <person name="Lipzen A."/>
            <person name="Lundell T."/>
            <person name="Morin E."/>
            <person name="Murat C."/>
            <person name="Sun H."/>
            <person name="Tunlid A."/>
            <person name="Henrissat B."/>
            <person name="Grigoriev I.V."/>
            <person name="Hibbett D.S."/>
            <person name="Martin F."/>
            <person name="Nordberg H.P."/>
            <person name="Cantor M.N."/>
            <person name="Hua S.X."/>
        </authorList>
    </citation>
    <scope>NUCLEOTIDE SEQUENCE [LARGE SCALE GENOMIC DNA]</scope>
    <source>
        <strain evidence="2">h7</strain>
    </source>
</reference>
<evidence type="ECO:0000313" key="2">
    <source>
        <dbReference type="Proteomes" id="UP000053424"/>
    </source>
</evidence>
<keyword evidence="2" id="KW-1185">Reference proteome</keyword>
<name>A0A0C2XEE9_HEBCY</name>
<dbReference type="EMBL" id="KN831807">
    <property type="protein sequence ID" value="KIM36288.1"/>
    <property type="molecule type" value="Genomic_DNA"/>
</dbReference>
<protein>
    <submittedName>
        <fullName evidence="1">Uncharacterized protein</fullName>
    </submittedName>
</protein>
<dbReference type="AlphaFoldDB" id="A0A0C2XEE9"/>
<sequence>MESPGHSGICKYSWGAPSSMRFLPPSLFSQIETIETRFFDTPTPYPLPWPWAPGTLKDIKITGSFLGLRTLCA</sequence>
<dbReference type="HOGENOM" id="CLU_2705081_0_0_1"/>
<gene>
    <name evidence="1" type="ORF">M413DRAFT_449333</name>
</gene>
<dbReference type="Proteomes" id="UP000053424">
    <property type="component" value="Unassembled WGS sequence"/>
</dbReference>